<protein>
    <submittedName>
        <fullName evidence="1">DUF4443 domain-containing protein</fullName>
    </submittedName>
</protein>
<evidence type="ECO:0000313" key="2">
    <source>
        <dbReference type="Proteomes" id="UP000053480"/>
    </source>
</evidence>
<dbReference type="EMBL" id="JZWS03000005">
    <property type="protein sequence ID" value="MEW9491563.1"/>
    <property type="molecule type" value="Genomic_DNA"/>
</dbReference>
<accession>A0ACC6TP50</accession>
<organism evidence="1 2">
    <name type="scientific">Candidatus Aramenus sulfurataquae</name>
    <dbReference type="NCBI Taxonomy" id="1326980"/>
    <lineage>
        <taxon>Archaea</taxon>
        <taxon>Thermoproteota</taxon>
        <taxon>Thermoprotei</taxon>
        <taxon>Sulfolobales</taxon>
        <taxon>Sulfolobaceae</taxon>
        <taxon>Candidatus Aramenus</taxon>
    </lineage>
</organism>
<comment type="caution">
    <text evidence="1">The sequence shown here is derived from an EMBL/GenBank/DDBJ whole genome shotgun (WGS) entry which is preliminary data.</text>
</comment>
<name>A0ACC6TP50_9CREN</name>
<proteinExistence type="predicted"/>
<reference evidence="1" key="1">
    <citation type="submission" date="2024-07" db="EMBL/GenBank/DDBJ databases">
        <title>Metagenome and Metagenome-Assembled Genomes of Archaea from a hot spring from the geothermal field of Los Azufres, Mexico.</title>
        <authorList>
            <person name="Marin-Paredes R."/>
            <person name="Martinez-Romero E."/>
            <person name="Servin-Garciduenas L.E."/>
        </authorList>
    </citation>
    <scope>NUCLEOTIDE SEQUENCE</scope>
    <source>
        <strain evidence="1">AZ1-454</strain>
    </source>
</reference>
<dbReference type="Proteomes" id="UP000053480">
    <property type="component" value="Unassembled WGS sequence"/>
</dbReference>
<sequence>MDILKIAEEAVKARQGNRPKYDEAHVVMALEIIMQEQPIGRMSIMKRLDLSEAPTKTLVRRLRELNVIKVDKVGGAELTELGKRAVEEWKRAVSIHSTRLNSINWDTMEIVIRRGVKILERMGIINLRDTVIKNGAESTLIAVVTDKGIELPPKTDELSMGNLLQEIRESCPTCAPGDLIVFVTPQNKYIAYKVAVNLVKYEGRVSG</sequence>
<evidence type="ECO:0000313" key="1">
    <source>
        <dbReference type="EMBL" id="MEW9491563.1"/>
    </source>
</evidence>
<gene>
    <name evidence="1" type="ORF">TQ35_0005090</name>
</gene>